<organism evidence="2 3">
    <name type="scientific">Serinibacter arcticus</name>
    <dbReference type="NCBI Taxonomy" id="1655435"/>
    <lineage>
        <taxon>Bacteria</taxon>
        <taxon>Bacillati</taxon>
        <taxon>Actinomycetota</taxon>
        <taxon>Actinomycetes</taxon>
        <taxon>Micrococcales</taxon>
        <taxon>Beutenbergiaceae</taxon>
        <taxon>Serinibacter</taxon>
    </lineage>
</organism>
<dbReference type="RefSeq" id="WP_135848257.1">
    <property type="nucleotide sequence ID" value="NZ_RHPJ01000001.1"/>
</dbReference>
<accession>A0A4Z1E526</accession>
<comment type="caution">
    <text evidence="2">The sequence shown here is derived from an EMBL/GenBank/DDBJ whole genome shotgun (WGS) entry which is preliminary data.</text>
</comment>
<evidence type="ECO:0008006" key="4">
    <source>
        <dbReference type="Google" id="ProtNLM"/>
    </source>
</evidence>
<proteinExistence type="predicted"/>
<evidence type="ECO:0000313" key="2">
    <source>
        <dbReference type="EMBL" id="TGO05978.1"/>
    </source>
</evidence>
<dbReference type="EMBL" id="RHPJ01000001">
    <property type="protein sequence ID" value="TGO05978.1"/>
    <property type="molecule type" value="Genomic_DNA"/>
</dbReference>
<dbReference type="Pfam" id="PF04237">
    <property type="entry name" value="YjbR"/>
    <property type="match status" value="1"/>
</dbReference>
<dbReference type="OrthoDB" id="954305at2"/>
<evidence type="ECO:0000256" key="1">
    <source>
        <dbReference type="SAM" id="MobiDB-lite"/>
    </source>
</evidence>
<evidence type="ECO:0000313" key="3">
    <source>
        <dbReference type="Proteomes" id="UP000297318"/>
    </source>
</evidence>
<dbReference type="AlphaFoldDB" id="A0A4Z1E526"/>
<reference evidence="2 3" key="1">
    <citation type="submission" date="2018-11" db="EMBL/GenBank/DDBJ databases">
        <title>Complete genome sequencing of the Actinobacteria Serinibacter sp. K3-2.</title>
        <authorList>
            <person name="Rakitin A.L."/>
            <person name="Beletsky A.V."/>
            <person name="Mardanov A.V."/>
            <person name="Ravin N.V."/>
            <person name="Gromova A.S."/>
            <person name="Filippova S.N."/>
            <person name="Gal'Chenko V.F."/>
        </authorList>
    </citation>
    <scope>NUCLEOTIDE SEQUENCE [LARGE SCALE GENOMIC DNA]</scope>
    <source>
        <strain evidence="2 3">K3-2</strain>
    </source>
</reference>
<protein>
    <recommendedName>
        <fullName evidence="4">MmcQ/YjbR family DNA-binding protein</fullName>
    </recommendedName>
</protein>
<dbReference type="Proteomes" id="UP000297318">
    <property type="component" value="Unassembled WGS sequence"/>
</dbReference>
<name>A0A4Z1E526_9MICO</name>
<keyword evidence="3" id="KW-1185">Reference proteome</keyword>
<feature type="region of interest" description="Disordered" evidence="1">
    <location>
        <begin position="1"/>
        <end position="25"/>
    </location>
</feature>
<gene>
    <name evidence="2" type="ORF">SERN_0170</name>
</gene>
<dbReference type="InterPro" id="IPR058532">
    <property type="entry name" value="YjbR/MT2646/Rv2570-like"/>
</dbReference>
<sequence>MARSDEDPATVQDIHDTALAMPDAERGTSFGTPCYRVATHPFVRWREPRPDAVDERTGERLTDVMVLWVGGEADKRGLIDDPATPFFTLPHYDGHPSVLLREADVGRLSVAEVREVVQDAWLAQAPVRRRRAWLEVNGLGEEG</sequence>